<dbReference type="PANTHER" id="PTHR31350:SF21">
    <property type="entry name" value="F-BOX ONLY PROTEIN 21"/>
    <property type="match status" value="1"/>
</dbReference>
<dbReference type="Pfam" id="PF13371">
    <property type="entry name" value="TPR_9"/>
    <property type="match status" value="1"/>
</dbReference>
<dbReference type="AlphaFoldDB" id="A0A1Y5PQV0"/>
<protein>
    <recommendedName>
        <fullName evidence="2">Protein SirB1 N-terminal domain-containing protein</fullName>
    </recommendedName>
</protein>
<evidence type="ECO:0000256" key="1">
    <source>
        <dbReference type="ARBA" id="ARBA00007100"/>
    </source>
</evidence>
<dbReference type="KEGG" id="sphu:SPPYR_1220"/>
<dbReference type="Gene3D" id="1.25.40.10">
    <property type="entry name" value="Tetratricopeptide repeat domain"/>
    <property type="match status" value="1"/>
</dbReference>
<organism evidence="3">
    <name type="scientific">uncultured Sphingopyxis sp</name>
    <dbReference type="NCBI Taxonomy" id="310581"/>
    <lineage>
        <taxon>Bacteria</taxon>
        <taxon>Pseudomonadati</taxon>
        <taxon>Pseudomonadota</taxon>
        <taxon>Alphaproteobacteria</taxon>
        <taxon>Sphingomonadales</taxon>
        <taxon>Sphingomonadaceae</taxon>
        <taxon>Sphingopyxis</taxon>
        <taxon>environmental samples</taxon>
    </lineage>
</organism>
<proteinExistence type="inferred from homology"/>
<dbReference type="Pfam" id="PF13369">
    <property type="entry name" value="Transglut_core2"/>
    <property type="match status" value="1"/>
</dbReference>
<dbReference type="InterPro" id="IPR011990">
    <property type="entry name" value="TPR-like_helical_dom_sf"/>
</dbReference>
<evidence type="ECO:0000313" key="3">
    <source>
        <dbReference type="EMBL" id="SBV32340.1"/>
    </source>
</evidence>
<feature type="domain" description="Protein SirB1 N-terminal" evidence="2">
    <location>
        <begin position="36"/>
        <end position="186"/>
    </location>
</feature>
<name>A0A1Y5PQV0_9SPHN</name>
<dbReference type="RefSeq" id="WP_295325219.1">
    <property type="nucleotide sequence ID" value="NZ_LT598653.1"/>
</dbReference>
<dbReference type="PANTHER" id="PTHR31350">
    <property type="entry name" value="SI:DKEY-261L7.2"/>
    <property type="match status" value="1"/>
</dbReference>
<reference evidence="3" key="1">
    <citation type="submission" date="2016-03" db="EMBL/GenBank/DDBJ databases">
        <authorList>
            <person name="Ploux O."/>
        </authorList>
    </citation>
    <scope>NUCLEOTIDE SEQUENCE</scope>
    <source>
        <strain evidence="3">UC10</strain>
    </source>
</reference>
<comment type="similarity">
    <text evidence="1">Belongs to the UPF0162 family.</text>
</comment>
<dbReference type="InterPro" id="IPR032698">
    <property type="entry name" value="SirB1_N"/>
</dbReference>
<accession>A0A1Y5PQV0</accession>
<dbReference type="EMBL" id="LT598653">
    <property type="protein sequence ID" value="SBV32340.1"/>
    <property type="molecule type" value="Genomic_DNA"/>
</dbReference>
<sequence length="270" mass="28619">MDITAIGLIEDEDILLDLGALALSHLDHASADMAPYLAMLEAIEDRLCRAGRSALLSGERAAILSRVLHGEFGFAGDAGAYDAPVNADFIRVLERRRGLPIALAILYVAMARRAGWSAYILDLPGHVLVEVGEKNPVVIDPFAGGDRVPEAQIAAIREACLGKAGGAAAPGIPRLSNRDALARLLNNQAVRAENGSDLQRALAVYRRITRVAPGAVDAWHGLARLQLAFGDVAGARASLFAMSEVAPDETRRRHILEAFASLDPTGPVAP</sequence>
<gene>
    <name evidence="3" type="ORF">SPPYR_1220</name>
</gene>
<dbReference type="SUPFAM" id="SSF48452">
    <property type="entry name" value="TPR-like"/>
    <property type="match status" value="1"/>
</dbReference>
<evidence type="ECO:0000259" key="2">
    <source>
        <dbReference type="Pfam" id="PF13369"/>
    </source>
</evidence>